<organism evidence="2 3">
    <name type="scientific">Microbacterium betulae</name>
    <dbReference type="NCBI Taxonomy" id="2981139"/>
    <lineage>
        <taxon>Bacteria</taxon>
        <taxon>Bacillati</taxon>
        <taxon>Actinomycetota</taxon>
        <taxon>Actinomycetes</taxon>
        <taxon>Micrococcales</taxon>
        <taxon>Microbacteriaceae</taxon>
        <taxon>Microbacterium</taxon>
    </lineage>
</organism>
<dbReference type="EMBL" id="CP118157">
    <property type="protein sequence ID" value="WOF24499.1"/>
    <property type="molecule type" value="Genomic_DNA"/>
</dbReference>
<gene>
    <name evidence="2" type="ORF">N8K70_07500</name>
</gene>
<accession>A0AA97FKJ0</accession>
<name>A0AA97FKJ0_9MICO</name>
<keyword evidence="3" id="KW-1185">Reference proteome</keyword>
<protein>
    <submittedName>
        <fullName evidence="2">Uncharacterized protein</fullName>
    </submittedName>
</protein>
<evidence type="ECO:0000313" key="2">
    <source>
        <dbReference type="EMBL" id="WOF24499.1"/>
    </source>
</evidence>
<proteinExistence type="predicted"/>
<dbReference type="KEGG" id="mbet:N8K70_07500"/>
<dbReference type="AlphaFoldDB" id="A0AA97FKJ0"/>
<dbReference type="Proteomes" id="UP001305498">
    <property type="component" value="Chromosome"/>
</dbReference>
<dbReference type="RefSeq" id="WP_317140972.1">
    <property type="nucleotide sequence ID" value="NZ_CP118157.1"/>
</dbReference>
<reference evidence="2 3" key="1">
    <citation type="submission" date="2023-02" db="EMBL/GenBank/DDBJ databases">
        <title>Microbacterium betulae sp. nov., isolated from birch wood.</title>
        <authorList>
            <person name="Pasciak M."/>
            <person name="Pawlik K.J."/>
            <person name="Martynowski D."/>
            <person name="Laczmanski L."/>
            <person name="Ciekot J."/>
            <person name="Szponar B."/>
            <person name="Wojcik-Fatla A."/>
            <person name="Mackiewicz B."/>
            <person name="Farian E."/>
            <person name="Cholewa G."/>
            <person name="Cholewa A."/>
            <person name="Dutkiewicz J."/>
        </authorList>
    </citation>
    <scope>NUCLEOTIDE SEQUENCE [LARGE SCALE GENOMIC DNA]</scope>
    <source>
        <strain evidence="2 3">AB</strain>
    </source>
</reference>
<evidence type="ECO:0000256" key="1">
    <source>
        <dbReference type="SAM" id="MobiDB-lite"/>
    </source>
</evidence>
<sequence>MLHLCRVDALDLNPYTVTSVADENGAVQDDEPLDHLPPRR</sequence>
<evidence type="ECO:0000313" key="3">
    <source>
        <dbReference type="Proteomes" id="UP001305498"/>
    </source>
</evidence>
<feature type="region of interest" description="Disordered" evidence="1">
    <location>
        <begin position="21"/>
        <end position="40"/>
    </location>
</feature>